<reference evidence="2" key="1">
    <citation type="submission" date="2016-01" db="EMBL/GenBank/DDBJ databases">
        <authorList>
            <person name="Mitreva M."/>
            <person name="Pepin K.H."/>
            <person name="Mihindukulasuriya K.A."/>
            <person name="Fulton R."/>
            <person name="Fronick C."/>
            <person name="O'Laughlin M."/>
            <person name="Miner T."/>
            <person name="Herter B."/>
            <person name="Rosa B.A."/>
            <person name="Cordes M."/>
            <person name="Tomlinson C."/>
            <person name="Wollam A."/>
            <person name="Palsikar V.B."/>
            <person name="Mardis E.R."/>
            <person name="Wilson R.K."/>
        </authorList>
    </citation>
    <scope>NUCLEOTIDE SEQUENCE [LARGE SCALE GENOMIC DNA]</scope>
    <source>
        <strain evidence="2">GED7749B</strain>
    </source>
</reference>
<evidence type="ECO:0000313" key="2">
    <source>
        <dbReference type="Proteomes" id="UP000070376"/>
    </source>
</evidence>
<dbReference type="AlphaFoldDB" id="A0A133KCG3"/>
<dbReference type="Proteomes" id="UP000070376">
    <property type="component" value="Unassembled WGS sequence"/>
</dbReference>
<comment type="caution">
    <text evidence="1">The sequence shown here is derived from an EMBL/GenBank/DDBJ whole genome shotgun (WGS) entry which is preliminary data.</text>
</comment>
<accession>A0A133KCG3</accession>
<evidence type="ECO:0000313" key="1">
    <source>
        <dbReference type="EMBL" id="KWZ77219.1"/>
    </source>
</evidence>
<protein>
    <submittedName>
        <fullName evidence="1">Uncharacterized protein</fullName>
    </submittedName>
</protein>
<organism evidence="1 2">
    <name type="scientific">Heyndrickxia coagulans</name>
    <name type="common">Weizmannia coagulans</name>
    <dbReference type="NCBI Taxonomy" id="1398"/>
    <lineage>
        <taxon>Bacteria</taxon>
        <taxon>Bacillati</taxon>
        <taxon>Bacillota</taxon>
        <taxon>Bacilli</taxon>
        <taxon>Bacillales</taxon>
        <taxon>Bacillaceae</taxon>
        <taxon>Heyndrickxia</taxon>
    </lineage>
</organism>
<gene>
    <name evidence="1" type="ORF">HMPREF3213_03408</name>
</gene>
<proteinExistence type="predicted"/>
<dbReference type="EMBL" id="LRPN01000177">
    <property type="protein sequence ID" value="KWZ77219.1"/>
    <property type="molecule type" value="Genomic_DNA"/>
</dbReference>
<name>A0A133KCG3_HEYCO</name>
<sequence>MYSTFCKKNKKFFSSGWIKLETFSLQNAGRIGYTGLARLFQTDIQKSTMLTGRTLKKCVLNLFIQGAGYKKTARQWWCLAVFRFLLDFLSGLPDGIPFFKLP</sequence>